<keyword evidence="5" id="KW-1185">Reference proteome</keyword>
<sequence length="250" mass="27288">MAGKKILIILSDANSFPLHNTGVSGETRQQQSGFFLMELAKPLQKLLDAGYEVTFASPLGKEPQPDPNSETLLAFAGNYLERKRENELIERMKREGGLARPREFADISDEELGGFAGVFLPGGHAPLADLRDDPELGRILRHFHARGKPTAAICHGPYAFLSTRYAGDKDFVYKGYKITSWSDAEEKVMETVMRGEIDKVEGSLRDAGADMQEGLGEKAGAITVDREVVSGGNPLAANALGDKFLKMMTV</sequence>
<organism evidence="4 5">
    <name type="scientific">Cytospora mali</name>
    <name type="common">Apple Valsa canker fungus</name>
    <name type="synonym">Valsa mali</name>
    <dbReference type="NCBI Taxonomy" id="578113"/>
    <lineage>
        <taxon>Eukaryota</taxon>
        <taxon>Fungi</taxon>
        <taxon>Dikarya</taxon>
        <taxon>Ascomycota</taxon>
        <taxon>Pezizomycotina</taxon>
        <taxon>Sordariomycetes</taxon>
        <taxon>Sordariomycetidae</taxon>
        <taxon>Diaporthales</taxon>
        <taxon>Cytosporaceae</taxon>
        <taxon>Cytospora</taxon>
    </lineage>
</organism>
<feature type="domain" description="DJ-1/PfpI" evidence="3">
    <location>
        <begin position="34"/>
        <end position="242"/>
    </location>
</feature>
<proteinExistence type="predicted"/>
<dbReference type="SUPFAM" id="SSF52317">
    <property type="entry name" value="Class I glutamine amidotransferase-like"/>
    <property type="match status" value="1"/>
</dbReference>
<dbReference type="GO" id="GO:0019243">
    <property type="term" value="P:methylglyoxal catabolic process to D-lactate via S-lactoyl-glutathione"/>
    <property type="evidence" value="ECO:0007669"/>
    <property type="project" value="TreeGrafter"/>
</dbReference>
<evidence type="ECO:0000256" key="1">
    <source>
        <dbReference type="ARBA" id="ARBA00013134"/>
    </source>
</evidence>
<accession>A0A194UT87</accession>
<protein>
    <recommendedName>
        <fullName evidence="1">D-lactate dehydratase</fullName>
        <ecNumber evidence="1">4.2.1.130</ecNumber>
    </recommendedName>
</protein>
<dbReference type="EC" id="4.2.1.130" evidence="1"/>
<evidence type="ECO:0000313" key="5">
    <source>
        <dbReference type="Proteomes" id="UP000078576"/>
    </source>
</evidence>
<dbReference type="InterPro" id="IPR050325">
    <property type="entry name" value="Prot/Nucl_acid_deglycase"/>
</dbReference>
<dbReference type="PANTHER" id="PTHR48094">
    <property type="entry name" value="PROTEIN/NUCLEIC ACID DEGLYCASE DJ-1-RELATED"/>
    <property type="match status" value="1"/>
</dbReference>
<dbReference type="Gene3D" id="3.40.50.880">
    <property type="match status" value="1"/>
</dbReference>
<dbReference type="GO" id="GO:0005737">
    <property type="term" value="C:cytoplasm"/>
    <property type="evidence" value="ECO:0007669"/>
    <property type="project" value="TreeGrafter"/>
</dbReference>
<evidence type="ECO:0000259" key="3">
    <source>
        <dbReference type="Pfam" id="PF01965"/>
    </source>
</evidence>
<reference evidence="5" key="1">
    <citation type="submission" date="2014-12" db="EMBL/GenBank/DDBJ databases">
        <title>Genome Sequence of Valsa Canker Pathogens Uncovers a Specific Adaption of Colonization on Woody Bark.</title>
        <authorList>
            <person name="Yin Z."/>
            <person name="Liu H."/>
            <person name="Gao X."/>
            <person name="Li Z."/>
            <person name="Song N."/>
            <person name="Ke X."/>
            <person name="Dai Q."/>
            <person name="Wu Y."/>
            <person name="Sun Y."/>
            <person name="Xu J.-R."/>
            <person name="Kang Z.K."/>
            <person name="Wang L."/>
            <person name="Huang L."/>
        </authorList>
    </citation>
    <scope>NUCLEOTIDE SEQUENCE [LARGE SCALE GENOMIC DNA]</scope>
    <source>
        <strain evidence="5">SXYL134</strain>
    </source>
</reference>
<dbReference type="Proteomes" id="UP000078576">
    <property type="component" value="Unassembled WGS sequence"/>
</dbReference>
<dbReference type="GO" id="GO:0019172">
    <property type="term" value="F:glyoxalase III activity"/>
    <property type="evidence" value="ECO:0007669"/>
    <property type="project" value="UniProtKB-EC"/>
</dbReference>
<dbReference type="EMBL" id="KN714676">
    <property type="protein sequence ID" value="KUI54873.1"/>
    <property type="molecule type" value="Genomic_DNA"/>
</dbReference>
<dbReference type="InterPro" id="IPR002818">
    <property type="entry name" value="DJ-1/PfpI"/>
</dbReference>
<dbReference type="PANTHER" id="PTHR48094:SF22">
    <property type="entry name" value="DJ-1_PFPI DOMAIN-CONTAINING PROTEIN"/>
    <property type="match status" value="1"/>
</dbReference>
<gene>
    <name evidence="4" type="ORF">VP1G_02285</name>
</gene>
<evidence type="ECO:0000256" key="2">
    <source>
        <dbReference type="ARBA" id="ARBA00048082"/>
    </source>
</evidence>
<dbReference type="AlphaFoldDB" id="A0A194UT87"/>
<dbReference type="OrthoDB" id="543156at2759"/>
<dbReference type="STRING" id="694573.A0A194UT87"/>
<evidence type="ECO:0000313" key="4">
    <source>
        <dbReference type="EMBL" id="KUI54873.1"/>
    </source>
</evidence>
<dbReference type="CDD" id="cd03141">
    <property type="entry name" value="GATase1_Hsp31_like"/>
    <property type="match status" value="1"/>
</dbReference>
<name>A0A194UT87_CYTMA</name>
<dbReference type="InterPro" id="IPR029062">
    <property type="entry name" value="Class_I_gatase-like"/>
</dbReference>
<comment type="catalytic activity">
    <reaction evidence="2">
        <text>methylglyoxal + H2O = (R)-lactate + H(+)</text>
        <dbReference type="Rhea" id="RHEA:27754"/>
        <dbReference type="ChEBI" id="CHEBI:15377"/>
        <dbReference type="ChEBI" id="CHEBI:15378"/>
        <dbReference type="ChEBI" id="CHEBI:16004"/>
        <dbReference type="ChEBI" id="CHEBI:17158"/>
        <dbReference type="EC" id="4.2.1.130"/>
    </reaction>
</comment>
<dbReference type="Pfam" id="PF01965">
    <property type="entry name" value="DJ-1_PfpI"/>
    <property type="match status" value="1"/>
</dbReference>